<reference evidence="3" key="1">
    <citation type="submission" date="2016-11" db="UniProtKB">
        <authorList>
            <consortium name="WormBaseParasite"/>
        </authorList>
    </citation>
    <scope>IDENTIFICATION</scope>
</reference>
<dbReference type="Proteomes" id="UP000095287">
    <property type="component" value="Unplaced"/>
</dbReference>
<proteinExistence type="predicted"/>
<feature type="compositionally biased region" description="Basic and acidic residues" evidence="1">
    <location>
        <begin position="28"/>
        <end position="39"/>
    </location>
</feature>
<sequence length="121" mass="13805">MNLLNEKFVPSPMEEQTLVKPQAVRIVQHSEDDISRAELPESLQPETLTPQKAQIAYYRPFVPDPVEETTIPGPERASASFHDVSEISAAQRPRRSTLERPQEKRAELMYTRPGFDNVPSY</sequence>
<dbReference type="WBParaSite" id="L893_g20860.t1">
    <property type="protein sequence ID" value="L893_g20860.t1"/>
    <property type="gene ID" value="L893_g20860"/>
</dbReference>
<dbReference type="AlphaFoldDB" id="A0A1I7YYP6"/>
<accession>A0A1I7YYP6</accession>
<name>A0A1I7YYP6_9BILA</name>
<keyword evidence="2" id="KW-1185">Reference proteome</keyword>
<evidence type="ECO:0000256" key="1">
    <source>
        <dbReference type="SAM" id="MobiDB-lite"/>
    </source>
</evidence>
<protein>
    <submittedName>
        <fullName evidence="3">ZM domain-containing protein</fullName>
    </submittedName>
</protein>
<evidence type="ECO:0000313" key="3">
    <source>
        <dbReference type="WBParaSite" id="L893_g20860.t1"/>
    </source>
</evidence>
<feature type="compositionally biased region" description="Basic and acidic residues" evidence="1">
    <location>
        <begin position="96"/>
        <end position="107"/>
    </location>
</feature>
<feature type="region of interest" description="Disordered" evidence="1">
    <location>
        <begin position="66"/>
        <end position="121"/>
    </location>
</feature>
<evidence type="ECO:0000313" key="2">
    <source>
        <dbReference type="Proteomes" id="UP000095287"/>
    </source>
</evidence>
<feature type="region of interest" description="Disordered" evidence="1">
    <location>
        <begin position="1"/>
        <end position="51"/>
    </location>
</feature>
<organism evidence="2 3">
    <name type="scientific">Steinernema glaseri</name>
    <dbReference type="NCBI Taxonomy" id="37863"/>
    <lineage>
        <taxon>Eukaryota</taxon>
        <taxon>Metazoa</taxon>
        <taxon>Ecdysozoa</taxon>
        <taxon>Nematoda</taxon>
        <taxon>Chromadorea</taxon>
        <taxon>Rhabditida</taxon>
        <taxon>Tylenchina</taxon>
        <taxon>Panagrolaimomorpha</taxon>
        <taxon>Strongyloidoidea</taxon>
        <taxon>Steinernematidae</taxon>
        <taxon>Steinernema</taxon>
    </lineage>
</organism>